<dbReference type="OrthoDB" id="334983at2"/>
<dbReference type="EMBL" id="BFAZ01000012">
    <property type="protein sequence ID" value="GBF44432.1"/>
    <property type="molecule type" value="Genomic_DNA"/>
</dbReference>
<organism evidence="1 2">
    <name type="scientific">Leptospira ellinghausenii</name>
    <dbReference type="NCBI Taxonomy" id="1917822"/>
    <lineage>
        <taxon>Bacteria</taxon>
        <taxon>Pseudomonadati</taxon>
        <taxon>Spirochaetota</taxon>
        <taxon>Spirochaetia</taxon>
        <taxon>Leptospirales</taxon>
        <taxon>Leptospiraceae</taxon>
        <taxon>Leptospira</taxon>
    </lineage>
</organism>
<dbReference type="Proteomes" id="UP000245206">
    <property type="component" value="Unassembled WGS sequence"/>
</dbReference>
<comment type="caution">
    <text evidence="1">The sequence shown here is derived from an EMBL/GenBank/DDBJ whole genome shotgun (WGS) entry which is preliminary data.</text>
</comment>
<accession>A0A2P2DIF8</accession>
<dbReference type="SUPFAM" id="SSF110849">
    <property type="entry name" value="ParB/Sulfiredoxin"/>
    <property type="match status" value="1"/>
</dbReference>
<evidence type="ECO:0000313" key="2">
    <source>
        <dbReference type="Proteomes" id="UP000245206"/>
    </source>
</evidence>
<sequence>MSAKTKKSAMFESLGQNILVSNKDSFSLQNQTNKNWELSPVRNANVSELLDHPDNIKFFDYWDKSKKEDELAWSRFVDRIKKGGIHDPLIVFGPRANAVGFSLKPNTLITGHRRKKALKELGITEAPVRYIEGKITLRELEVLMLSDNFDRRQIKDPAQVIYILVNLFPDTFQKDNRGGDLSSKDSKTLAEISKTHGISVPQLKRYKAVYREALRLAQGAKQSNPGPTEFKQALKNLANKRKATPKQKPKVDIKSQFLKKFPFLHSKLTKAEQTKLFQAIEKMVNV</sequence>
<reference evidence="2" key="1">
    <citation type="journal article" date="2019" name="Microbiol. Immunol.">
        <title>Molecular and phenotypic characterization of Leptospira johnsonii sp. nov., Leptospira ellinghausenii sp. nov. and Leptospira ryugenii sp. nov. isolated from soil and water in Japan.</title>
        <authorList>
            <person name="Masuzawa T."/>
            <person name="Saito M."/>
            <person name="Nakao R."/>
            <person name="Nikaido Y."/>
            <person name="Matsumoto M."/>
            <person name="Ogawa M."/>
            <person name="Yokoyama M."/>
            <person name="Hidaka Y."/>
            <person name="Tomita J."/>
            <person name="Sakakibara K."/>
            <person name="Suzuki K."/>
            <person name="Yasuda S."/>
            <person name="Sato H."/>
            <person name="Yamaguchi M."/>
            <person name="Yoshida S.I."/>
            <person name="Koizumi N."/>
            <person name="Kawamura Y."/>
        </authorList>
    </citation>
    <scope>NUCLEOTIDE SEQUENCE [LARGE SCALE GENOMIC DNA]</scope>
    <source>
        <strain evidence="2">E18</strain>
    </source>
</reference>
<keyword evidence="2" id="KW-1185">Reference proteome</keyword>
<dbReference type="AlphaFoldDB" id="A0A2P2DIF8"/>
<name>A0A2P2DIF8_9LEPT</name>
<dbReference type="Gene3D" id="3.90.1530.10">
    <property type="entry name" value="Conserved hypothetical protein from pyrococcus furiosus pfu- 392566-001, ParB domain"/>
    <property type="match status" value="1"/>
</dbReference>
<protein>
    <submittedName>
        <fullName evidence="1">ParB-like protein</fullName>
    </submittedName>
</protein>
<dbReference type="InterPro" id="IPR036086">
    <property type="entry name" value="ParB/Sulfiredoxin_sf"/>
</dbReference>
<evidence type="ECO:0000313" key="1">
    <source>
        <dbReference type="EMBL" id="GBF44432.1"/>
    </source>
</evidence>
<proteinExistence type="predicted"/>
<dbReference type="RefSeq" id="WP_108961402.1">
    <property type="nucleotide sequence ID" value="NZ_BFAZ01000012.1"/>
</dbReference>
<gene>
    <name evidence="1" type="ORF">LPTSP2_37350</name>
</gene>